<proteinExistence type="predicted"/>
<evidence type="ECO:0000259" key="3">
    <source>
        <dbReference type="Pfam" id="PF23013"/>
    </source>
</evidence>
<name>A0A0V0RHZ6_9BILA</name>
<dbReference type="Pfam" id="PF23013">
    <property type="entry name" value="IML1_N"/>
    <property type="match status" value="1"/>
</dbReference>
<dbReference type="GO" id="GO:1990130">
    <property type="term" value="C:GATOR1 complex"/>
    <property type="evidence" value="ECO:0007669"/>
    <property type="project" value="TreeGrafter"/>
</dbReference>
<comment type="caution">
    <text evidence="4">The sequence shown here is derived from an EMBL/GenBank/DDBJ whole genome shotgun (WGS) entry which is preliminary data.</text>
</comment>
<dbReference type="InterPro" id="IPR036388">
    <property type="entry name" value="WH-like_DNA-bd_sf"/>
</dbReference>
<feature type="domain" description="DEPDC5 C-terminal" evidence="2">
    <location>
        <begin position="1074"/>
        <end position="1221"/>
    </location>
</feature>
<evidence type="ECO:0000313" key="4">
    <source>
        <dbReference type="EMBL" id="KRX14131.1"/>
    </source>
</evidence>
<keyword evidence="5" id="KW-1185">Reference proteome</keyword>
<dbReference type="InterPro" id="IPR048255">
    <property type="entry name" value="IML1_N"/>
</dbReference>
<dbReference type="InterPro" id="IPR027244">
    <property type="entry name" value="IML1"/>
</dbReference>
<dbReference type="EMBL" id="JYDL01000170">
    <property type="protein sequence ID" value="KRX14131.1"/>
    <property type="molecule type" value="Genomic_DNA"/>
</dbReference>
<protein>
    <submittedName>
        <fullName evidence="4">DEP domain-containing protein 5</fullName>
    </submittedName>
</protein>
<dbReference type="GO" id="GO:0005765">
    <property type="term" value="C:lysosomal membrane"/>
    <property type="evidence" value="ECO:0007669"/>
    <property type="project" value="TreeGrafter"/>
</dbReference>
<feature type="domain" description="IML1 N-terminal double psi beta-barrel" evidence="3">
    <location>
        <begin position="29"/>
        <end position="116"/>
    </location>
</feature>
<dbReference type="InterPro" id="IPR036390">
    <property type="entry name" value="WH_DNA-bd_sf"/>
</dbReference>
<dbReference type="Pfam" id="PF12257">
    <property type="entry name" value="IML1"/>
    <property type="match status" value="1"/>
</dbReference>
<dbReference type="STRING" id="6336.A0A0V0RHZ6"/>
<evidence type="ECO:0000259" key="1">
    <source>
        <dbReference type="Pfam" id="PF12257"/>
    </source>
</evidence>
<dbReference type="InterPro" id="IPR055213">
    <property type="entry name" value="IML1_double_psi_beta_barrel"/>
</dbReference>
<reference evidence="4 5" key="1">
    <citation type="submission" date="2015-01" db="EMBL/GenBank/DDBJ databases">
        <title>Evolution of Trichinella species and genotypes.</title>
        <authorList>
            <person name="Korhonen P.K."/>
            <person name="Edoardo P."/>
            <person name="Giuseppe L.R."/>
            <person name="Gasser R.B."/>
        </authorList>
    </citation>
    <scope>NUCLEOTIDE SEQUENCE [LARGE SCALE GENOMIC DNA]</scope>
    <source>
        <strain evidence="4">ISS37</strain>
    </source>
</reference>
<dbReference type="Gene3D" id="1.10.10.10">
    <property type="entry name" value="Winged helix-like DNA-binding domain superfamily/Winged helix DNA-binding domain"/>
    <property type="match status" value="1"/>
</dbReference>
<feature type="domain" description="Vacuolar membrane-associated protein Iml1 N-terminal" evidence="1">
    <location>
        <begin position="128"/>
        <end position="409"/>
    </location>
</feature>
<dbReference type="InterPro" id="IPR045838">
    <property type="entry name" value="DEPDC5_CTD"/>
</dbReference>
<gene>
    <name evidence="4" type="primary">DEPDC5</name>
    <name evidence="4" type="ORF">T07_12606</name>
</gene>
<dbReference type="OrthoDB" id="438939at2759"/>
<accession>A0A0V0RHZ6</accession>
<dbReference type="GO" id="GO:1904262">
    <property type="term" value="P:negative regulation of TORC1 signaling"/>
    <property type="evidence" value="ECO:0007669"/>
    <property type="project" value="TreeGrafter"/>
</dbReference>
<dbReference type="Pfam" id="PF19418">
    <property type="entry name" value="DEPDC5_CTD"/>
    <property type="match status" value="1"/>
</dbReference>
<sequence>MEKEKDLSFKNWIVIMKDDDRQDNAKIGKIFKLCYHKRDPKLPDMEFWYSNKDFPELKDGDVVEIYHSDAPSNRLLVLARGGCMEFLCKTGNTVSVDENLASIFHLRNYGDVVVRKVNINSVVLDVLELSVKEQYISNSDYYRLRQVIINTCVYMNKKIEHCGMRVYVQEMFRFGERVNAGYVSENTKIVLRSSSAVVYIMIQMSQEMWAFDNEGDLHAEKCLEGFLPDLFRKWDERNCTHFVSIVLFSRCFYNTEQLKNLPSEVYEEMMQNINGEYYRDFYHLIIQNEQFDDWRWVLEKVRIGFSEFTSKVNQSNELKLKLQGSNTTSSTGNILESLNIPLNYFTKFYKNRSFERTGQLIMVITPGSGVFQVDNDLVQLTRQRCLDYGTAVDLVCLGEQPYHVVPLFALNPDKDYEMKLVLNSKTPKELYIAPFWMNVSYYKPAKHALSVCAYKSRLQLRDIPATSNIRLQPPSFVIHASRRRQRGPFDLYDADRLLHKPLDDENEDEELDHEYSQVLIVVDPVSGLRTRTHVPRSHVPMSGRLRWDSNVALSRRIHASRAENEVEVKDDAIGLNPFLPSKFSIPISADRRRWIHVFPVDSFGCYKQPHHFIRGKSVIYYGRHLEFTPEEVVDHHAEIVISNGLNNDADSHIGPGLGKKYVWAWGATGEQRWIPELEIGVDWKSLTVPACLPITTDFFPDAEMLNANYVTNEDTIQIHIGIERRWESAMYSDGRLALFDEFVAQRLLLGFQMVKIDKPTFRKSLASILPSLFKDPPEKQCLLGLGVLYHLIVLRESVLSSITLRPKFYPPRYEKVEYTYELLTPDVEGYKTNGTVFACSRIATINWPGRDHVATLCGRGDEYELLNTVDCLEGRFMVVPFDRPVIETIMNSSSPPYDLFKWSERRSVEWNMAMCSLFVRFLEMINRLRRPGNSIHEEVKLAKRIEANQFERIAKVASAQISVESSQSPLPVRTVVSATLVHWMMRNVKNVTSLSDAVDLCRLLVGRKLLLGIRGKCRTQFYYGFYLYYFDDSNTKWHANAVDPRWLIETRFSYSAVKFLDHEADEVNDSQLNNFCLDVDPNQRSSRREWCDMLVSPVFCPQKAFEIHMRWLTATGNIVGDLVHTLWRRSFPLGLNLVPVPIEPFLLGESQDADPFRNPIFVPFDKELIEPLNERLYRKVASQILGRFGFLPFHCYSGQLNRYSAKQFVHCTGGMLAMVSVTKPTERGLTWTWNAMVGRRYINHPITGDASFQDKLLHDLRRLCLAENGDSRLKNIINLCENQQPT</sequence>
<dbReference type="SUPFAM" id="SSF46785">
    <property type="entry name" value="Winged helix' DNA-binding domain"/>
    <property type="match status" value="1"/>
</dbReference>
<dbReference type="GO" id="GO:0010508">
    <property type="term" value="P:positive regulation of autophagy"/>
    <property type="evidence" value="ECO:0007669"/>
    <property type="project" value="TreeGrafter"/>
</dbReference>
<dbReference type="Proteomes" id="UP000054630">
    <property type="component" value="Unassembled WGS sequence"/>
</dbReference>
<evidence type="ECO:0000313" key="5">
    <source>
        <dbReference type="Proteomes" id="UP000054630"/>
    </source>
</evidence>
<evidence type="ECO:0000259" key="2">
    <source>
        <dbReference type="Pfam" id="PF19418"/>
    </source>
</evidence>
<dbReference type="GO" id="GO:0005096">
    <property type="term" value="F:GTPase activator activity"/>
    <property type="evidence" value="ECO:0007669"/>
    <property type="project" value="InterPro"/>
</dbReference>
<dbReference type="PANTHER" id="PTHR13179">
    <property type="entry name" value="DEP DOMAIN CONTAINING PROTEIN 5"/>
    <property type="match status" value="1"/>
</dbReference>
<dbReference type="PANTHER" id="PTHR13179:SF8">
    <property type="entry name" value="GATOR COMPLEX PROTEIN DEPDC5"/>
    <property type="match status" value="1"/>
</dbReference>
<organism evidence="4 5">
    <name type="scientific">Trichinella nelsoni</name>
    <dbReference type="NCBI Taxonomy" id="6336"/>
    <lineage>
        <taxon>Eukaryota</taxon>
        <taxon>Metazoa</taxon>
        <taxon>Ecdysozoa</taxon>
        <taxon>Nematoda</taxon>
        <taxon>Enoplea</taxon>
        <taxon>Dorylaimia</taxon>
        <taxon>Trichinellida</taxon>
        <taxon>Trichinellidae</taxon>
        <taxon>Trichinella</taxon>
    </lineage>
</organism>
<dbReference type="GO" id="GO:0034198">
    <property type="term" value="P:cellular response to amino acid starvation"/>
    <property type="evidence" value="ECO:0007669"/>
    <property type="project" value="TreeGrafter"/>
</dbReference>